<evidence type="ECO:0000313" key="1">
    <source>
        <dbReference type="EMBL" id="KZT51184.1"/>
    </source>
</evidence>
<dbReference type="Proteomes" id="UP000076842">
    <property type="component" value="Unassembled WGS sequence"/>
</dbReference>
<gene>
    <name evidence="1" type="ORF">CALCODRAFT_148254</name>
</gene>
<protein>
    <submittedName>
        <fullName evidence="1">Uncharacterized protein</fullName>
    </submittedName>
</protein>
<dbReference type="EMBL" id="KV424121">
    <property type="protein sequence ID" value="KZT51184.1"/>
    <property type="molecule type" value="Genomic_DNA"/>
</dbReference>
<organism evidence="1 2">
    <name type="scientific">Calocera cornea HHB12733</name>
    <dbReference type="NCBI Taxonomy" id="1353952"/>
    <lineage>
        <taxon>Eukaryota</taxon>
        <taxon>Fungi</taxon>
        <taxon>Dikarya</taxon>
        <taxon>Basidiomycota</taxon>
        <taxon>Agaricomycotina</taxon>
        <taxon>Dacrymycetes</taxon>
        <taxon>Dacrymycetales</taxon>
        <taxon>Dacrymycetaceae</taxon>
        <taxon>Calocera</taxon>
    </lineage>
</organism>
<accession>A0A165CQ58</accession>
<sequence length="186" mass="20824">MAFQNNSANLGVVHAFYCPLPYPSAQLEFRDKMLEQLAHHSPRSTVRQHGRGLQRLAIAEETYAGVHEALGGLPFPEAHAVASRDTCEEGPDAVHPRGERPSAWPWRRKLLTGGSSRPRSCGIDTSHDESRPLDTTVLQELLGVAWRTYTAARGQGNHYITGFFQHGRHRSRLPFTRSDELYREAG</sequence>
<proteinExistence type="predicted"/>
<dbReference type="AlphaFoldDB" id="A0A165CQ58"/>
<evidence type="ECO:0000313" key="2">
    <source>
        <dbReference type="Proteomes" id="UP000076842"/>
    </source>
</evidence>
<name>A0A165CQ58_9BASI</name>
<keyword evidence="2" id="KW-1185">Reference proteome</keyword>
<dbReference type="InParanoid" id="A0A165CQ58"/>
<reference evidence="1 2" key="1">
    <citation type="journal article" date="2016" name="Mol. Biol. Evol.">
        <title>Comparative Genomics of Early-Diverging Mushroom-Forming Fungi Provides Insights into the Origins of Lignocellulose Decay Capabilities.</title>
        <authorList>
            <person name="Nagy L.G."/>
            <person name="Riley R."/>
            <person name="Tritt A."/>
            <person name="Adam C."/>
            <person name="Daum C."/>
            <person name="Floudas D."/>
            <person name="Sun H."/>
            <person name="Yadav J.S."/>
            <person name="Pangilinan J."/>
            <person name="Larsson K.H."/>
            <person name="Matsuura K."/>
            <person name="Barry K."/>
            <person name="Labutti K."/>
            <person name="Kuo R."/>
            <person name="Ohm R.A."/>
            <person name="Bhattacharya S.S."/>
            <person name="Shirouzu T."/>
            <person name="Yoshinaga Y."/>
            <person name="Martin F.M."/>
            <person name="Grigoriev I.V."/>
            <person name="Hibbett D.S."/>
        </authorList>
    </citation>
    <scope>NUCLEOTIDE SEQUENCE [LARGE SCALE GENOMIC DNA]</scope>
    <source>
        <strain evidence="1 2">HHB12733</strain>
    </source>
</reference>